<reference evidence="2 3" key="1">
    <citation type="submission" date="2021-01" db="EMBL/GenBank/DDBJ databases">
        <title>Whole genome shotgun sequence of Planotetraspora kaengkrachanensis NBRC 104272.</title>
        <authorList>
            <person name="Komaki H."/>
            <person name="Tamura T."/>
        </authorList>
    </citation>
    <scope>NUCLEOTIDE SEQUENCE [LARGE SCALE GENOMIC DNA]</scope>
    <source>
        <strain evidence="2 3">NBRC 104272</strain>
    </source>
</reference>
<evidence type="ECO:0000259" key="1">
    <source>
        <dbReference type="Pfam" id="PF22036"/>
    </source>
</evidence>
<name>A0A8J3PS38_9ACTN</name>
<dbReference type="InterPro" id="IPR012674">
    <property type="entry name" value="Calycin"/>
</dbReference>
<dbReference type="InterPro" id="IPR053892">
    <property type="entry name" value="MoaF-like"/>
</dbReference>
<dbReference type="EMBL" id="BONV01000006">
    <property type="protein sequence ID" value="GIG79039.1"/>
    <property type="molecule type" value="Genomic_DNA"/>
</dbReference>
<accession>A0A8J3PS38</accession>
<sequence>MSNQLAGREYLFDLGELQVRYRFDSAESATFTVVNGAGLAPDGHTETVDITVKELRSGLYLNSWREESGATVTHVEDFANGVLYSNVTVDGQIYTFVGSIKEA</sequence>
<gene>
    <name evidence="2" type="ORF">Pka01_21660</name>
</gene>
<dbReference type="Proteomes" id="UP000630097">
    <property type="component" value="Unassembled WGS sequence"/>
</dbReference>
<dbReference type="Pfam" id="PF22036">
    <property type="entry name" value="MoaF_like"/>
    <property type="match status" value="1"/>
</dbReference>
<organism evidence="2 3">
    <name type="scientific">Planotetraspora kaengkrachanensis</name>
    <dbReference type="NCBI Taxonomy" id="575193"/>
    <lineage>
        <taxon>Bacteria</taxon>
        <taxon>Bacillati</taxon>
        <taxon>Actinomycetota</taxon>
        <taxon>Actinomycetes</taxon>
        <taxon>Streptosporangiales</taxon>
        <taxon>Streptosporangiaceae</taxon>
        <taxon>Planotetraspora</taxon>
    </lineage>
</organism>
<proteinExistence type="predicted"/>
<comment type="caution">
    <text evidence="2">The sequence shown here is derived from an EMBL/GenBank/DDBJ whole genome shotgun (WGS) entry which is preliminary data.</text>
</comment>
<dbReference type="AlphaFoldDB" id="A0A8J3PS38"/>
<evidence type="ECO:0000313" key="2">
    <source>
        <dbReference type="EMBL" id="GIG79039.1"/>
    </source>
</evidence>
<keyword evidence="3" id="KW-1185">Reference proteome</keyword>
<dbReference type="RefSeq" id="WP_203882507.1">
    <property type="nucleotide sequence ID" value="NZ_BAABHH010000009.1"/>
</dbReference>
<feature type="domain" description="MoaF-like" evidence="1">
    <location>
        <begin position="6"/>
        <end position="101"/>
    </location>
</feature>
<dbReference type="Gene3D" id="2.40.128.20">
    <property type="match status" value="1"/>
</dbReference>
<protein>
    <recommendedName>
        <fullName evidence="1">MoaF-like domain-containing protein</fullName>
    </recommendedName>
</protein>
<evidence type="ECO:0000313" key="3">
    <source>
        <dbReference type="Proteomes" id="UP000630097"/>
    </source>
</evidence>